<comment type="subcellular location">
    <subcellularLocation>
        <location evidence="1">Nucleus</location>
    </subcellularLocation>
</comment>
<dbReference type="GO" id="GO:0005634">
    <property type="term" value="C:nucleus"/>
    <property type="evidence" value="ECO:0000318"/>
    <property type="project" value="GO_Central"/>
</dbReference>
<reference evidence="8 9" key="1">
    <citation type="journal article" date="2007" name="Science">
        <title>The Chlamydomonas genome reveals the evolution of key animal and plant functions.</title>
        <authorList>
            <person name="Merchant S.S."/>
            <person name="Prochnik S.E."/>
            <person name="Vallon O."/>
            <person name="Harris E.H."/>
            <person name="Karpowicz S.J."/>
            <person name="Witman G.B."/>
            <person name="Terry A."/>
            <person name="Salamov A."/>
            <person name="Fritz-Laylin L.K."/>
            <person name="Marechal-Drouard L."/>
            <person name="Marshall W.F."/>
            <person name="Qu L.H."/>
            <person name="Nelson D.R."/>
            <person name="Sanderfoot A.A."/>
            <person name="Spalding M.H."/>
            <person name="Kapitonov V.V."/>
            <person name="Ren Q."/>
            <person name="Ferris P."/>
            <person name="Lindquist E."/>
            <person name="Shapiro H."/>
            <person name="Lucas S.M."/>
            <person name="Grimwood J."/>
            <person name="Schmutz J."/>
            <person name="Cardol P."/>
            <person name="Cerutti H."/>
            <person name="Chanfreau G."/>
            <person name="Chen C.L."/>
            <person name="Cognat V."/>
            <person name="Croft M.T."/>
            <person name="Dent R."/>
            <person name="Dutcher S."/>
            <person name="Fernandez E."/>
            <person name="Fukuzawa H."/>
            <person name="Gonzalez-Ballester D."/>
            <person name="Gonzalez-Halphen D."/>
            <person name="Hallmann A."/>
            <person name="Hanikenne M."/>
            <person name="Hippler M."/>
            <person name="Inwood W."/>
            <person name="Jabbari K."/>
            <person name="Kalanon M."/>
            <person name="Kuras R."/>
            <person name="Lefebvre P.A."/>
            <person name="Lemaire S.D."/>
            <person name="Lobanov A.V."/>
            <person name="Lohr M."/>
            <person name="Manuell A."/>
            <person name="Meier I."/>
            <person name="Mets L."/>
            <person name="Mittag M."/>
            <person name="Mittelmeier T."/>
            <person name="Moroney J.V."/>
            <person name="Moseley J."/>
            <person name="Napoli C."/>
            <person name="Nedelcu A.M."/>
            <person name="Niyogi K."/>
            <person name="Novoselov S.V."/>
            <person name="Paulsen I.T."/>
            <person name="Pazour G."/>
            <person name="Purton S."/>
            <person name="Ral J.P."/>
            <person name="Riano-Pachon D.M."/>
            <person name="Riekhof W."/>
            <person name="Rymarquis L."/>
            <person name="Schroda M."/>
            <person name="Stern D."/>
            <person name="Umen J."/>
            <person name="Willows R."/>
            <person name="Wilson N."/>
            <person name="Zimmer S.L."/>
            <person name="Allmer J."/>
            <person name="Balk J."/>
            <person name="Bisova K."/>
            <person name="Chen C.J."/>
            <person name="Elias M."/>
            <person name="Gendler K."/>
            <person name="Hauser C."/>
            <person name="Lamb M.R."/>
            <person name="Ledford H."/>
            <person name="Long J.C."/>
            <person name="Minagawa J."/>
            <person name="Page M.D."/>
            <person name="Pan J."/>
            <person name="Pootakham W."/>
            <person name="Roje S."/>
            <person name="Rose A."/>
            <person name="Stahlberg E."/>
            <person name="Terauchi A.M."/>
            <person name="Yang P."/>
            <person name="Ball S."/>
            <person name="Bowler C."/>
            <person name="Dieckmann C.L."/>
            <person name="Gladyshev V.N."/>
            <person name="Green P."/>
            <person name="Jorgensen R."/>
            <person name="Mayfield S."/>
            <person name="Mueller-Roeber B."/>
            <person name="Rajamani S."/>
            <person name="Sayre R.T."/>
            <person name="Brokstein P."/>
            <person name="Dubchak I."/>
            <person name="Goodstein D."/>
            <person name="Hornick L."/>
            <person name="Huang Y.W."/>
            <person name="Jhaveri J."/>
            <person name="Luo Y."/>
            <person name="Martinez D."/>
            <person name="Ngau W.C."/>
            <person name="Otillar B."/>
            <person name="Poliakov A."/>
            <person name="Porter A."/>
            <person name="Szajkowski L."/>
            <person name="Werner G."/>
            <person name="Zhou K."/>
            <person name="Grigoriev I.V."/>
            <person name="Rokhsar D.S."/>
            <person name="Grossman A.R."/>
        </authorList>
    </citation>
    <scope>NUCLEOTIDE SEQUENCE [LARGE SCALE GENOMIC DNA]</scope>
    <source>
        <strain evidence="9">CC-503</strain>
        <strain evidence="8">CC-503 cw92 mt+</strain>
    </source>
</reference>
<dbReference type="EMBL" id="CM008977">
    <property type="protein sequence ID" value="PNW71356.1"/>
    <property type="molecule type" value="Genomic_DNA"/>
</dbReference>
<dbReference type="Gramene" id="PNW71356">
    <property type="protein sequence ID" value="PNW71356"/>
    <property type="gene ID" value="CHLRE_16g650850v5"/>
</dbReference>
<keyword evidence="2" id="KW-0479">Metal-binding</keyword>
<gene>
    <name evidence="8" type="ORF">CHLRE_12g532400v5</name>
    <name evidence="7" type="ORF">CHLRE_16g650850v5</name>
</gene>
<keyword evidence="9" id="KW-1185">Reference proteome</keyword>
<feature type="region of interest" description="Disordered" evidence="6">
    <location>
        <begin position="710"/>
        <end position="752"/>
    </location>
</feature>
<keyword evidence="5" id="KW-0539">Nucleus</keyword>
<sequence length="887" mass="97477">MSADSKGKGVKGRPEAEINVYFDSVGPTSGSSNRKAKKCKLCGDNFPASRSAALNLEKHIANACRQAPSAAKVHAYKLIADRNKRGVPDDDDDAQRRRSDSGSAAGPGPSSKRQAIGELLATATSKQQSSIDTFAFKRVRPEASRSCDAKLLRALIMSHVPFNIVENPYWLDFLNDFKYTPASRRTISDDVLCSEYAGLWLEFQEKLLKEEMLGVCMDGWTTVSKDSVYAVTVVCCSTRKRYLYKLYDWSADSHTAEFLAGKLEEIIAELDRSAVLDENGNVARDKNGAPITTAAKKVAWLITDNASNCRAARDLIVARHPHISEMRCQMHGFNLGMQSALSHPFFALLLGKVQRVVTLFRASHLLHRLLALEAVQMNINTTTVKTSNKTRFTSIVICLRSVRDLWPALRAVLFKHKNLLKKSAGGKVVIKILSEEKLEEDIAFTCEMLEPWEQVIMAIQADDSAAGDVTRYWAYLAAQLGRITLKFEREVALHLISAFNARVKELNLPLSRLALFLDPRYKGHANYQHSHADTKTLKEQACLVATRAMKALGKADAEIKEVLVKLDIEMDEYATAAAYRTRPVDNSLRAAVLWWETKPATYVQAIALLLLGVPPTAAFVERVFSELGNIHTDGRNRLAIDKLDMMAFVRTYLKQEQPNGPQLAQEKLETRRLQYSRERPAAAAAAAELAAATPPASVAASVAASAASPVLPPQQEAAGPSTRPPLAPRPSPATPITSSPVASAEAGDGAACEEAEDMFTAEELEAFLTMKYQEEASELQQDMQQLGSIVNAIAPLPAQPPQQAPPPPPQQQQQQQQQLPYSGAAGVQVQQDPAQEEAFRRVEVEGLRRAINAALTQSFGWFNFDQDPLQPNYGAAPLARGFGAFKR</sequence>
<dbReference type="PANTHER" id="PTHR46481:SF10">
    <property type="entry name" value="ZINC FINGER BED DOMAIN-CONTAINING PROTEIN 39"/>
    <property type="match status" value="1"/>
</dbReference>
<dbReference type="KEGG" id="cre:CHLRE_12g532400v5"/>
<feature type="compositionally biased region" description="Basic and acidic residues" evidence="6">
    <location>
        <begin position="82"/>
        <end position="100"/>
    </location>
</feature>
<dbReference type="RefSeq" id="XP_042918683.1">
    <property type="nucleotide sequence ID" value="XM_043068588.1"/>
</dbReference>
<proteinExistence type="predicted"/>
<dbReference type="PANTHER" id="PTHR46481">
    <property type="entry name" value="ZINC FINGER BED DOMAIN-CONTAINING PROTEIN 4"/>
    <property type="match status" value="1"/>
</dbReference>
<evidence type="ECO:0000256" key="5">
    <source>
        <dbReference type="ARBA" id="ARBA00023242"/>
    </source>
</evidence>
<dbReference type="PaxDb" id="3055-EDO99446"/>
<evidence type="ECO:0000256" key="2">
    <source>
        <dbReference type="ARBA" id="ARBA00022723"/>
    </source>
</evidence>
<evidence type="ECO:0000313" key="9">
    <source>
        <dbReference type="Proteomes" id="UP000006906"/>
    </source>
</evidence>
<keyword evidence="3" id="KW-0863">Zinc-finger</keyword>
<evidence type="ECO:0000313" key="7">
    <source>
        <dbReference type="EMBL" id="PNW71356.1"/>
    </source>
</evidence>
<evidence type="ECO:0000256" key="1">
    <source>
        <dbReference type="ARBA" id="ARBA00004123"/>
    </source>
</evidence>
<feature type="compositionally biased region" description="Pro residues" evidence="6">
    <location>
        <begin position="797"/>
        <end position="810"/>
    </location>
</feature>
<dbReference type="Proteomes" id="UP000006906">
    <property type="component" value="Chromosome 16"/>
</dbReference>
<reference evidence="8" key="2">
    <citation type="submission" date="2017-07" db="EMBL/GenBank/DDBJ databases">
        <title>WGS assembly of Chlamydomonas reinhardtii.</title>
        <authorList>
            <consortium name="Chlamydomonas Annotation Team"/>
            <consortium name="JGI Annotation Team"/>
            <person name="Merchant S.S."/>
            <person name="Prochnik S.E."/>
            <person name="Vallon O."/>
            <person name="Harris E.H."/>
            <person name="Karpowicz S.J."/>
            <person name="Witman G.B."/>
            <person name="Terry A."/>
            <person name="Salamov A."/>
            <person name="Fritz-Laylin L.K."/>
            <person name="Marechal-Drouard L."/>
            <person name="Marshall W.F."/>
            <person name="Qu L.H."/>
            <person name="Nelson D.R."/>
            <person name="Sanderfoot A.A."/>
            <person name="Spalding M.H."/>
            <person name="Kapitonov V.V."/>
            <person name="Ren Q."/>
            <person name="Ferris P."/>
            <person name="Lindquist E."/>
            <person name="Shapiro H."/>
            <person name="Lucas S.M."/>
            <person name="Grimwood J."/>
            <person name="Schmutz J."/>
            <person name="Grigoriev I.V."/>
            <person name="Rokhsar D.S."/>
        </authorList>
    </citation>
    <scope>NUCLEOTIDE SEQUENCE</scope>
    <source>
        <strain evidence="8">CC-503 cw92 mt+</strain>
    </source>
</reference>
<dbReference type="STRING" id="3055.A0A2K3D4W8"/>
<evidence type="ECO:0000256" key="4">
    <source>
        <dbReference type="ARBA" id="ARBA00022833"/>
    </source>
</evidence>
<name>A0A2K3D4W8_CHLRE</name>
<dbReference type="SUPFAM" id="SSF53098">
    <property type="entry name" value="Ribonuclease H-like"/>
    <property type="match status" value="1"/>
</dbReference>
<dbReference type="InterPro" id="IPR012337">
    <property type="entry name" value="RNaseH-like_sf"/>
</dbReference>
<feature type="compositionally biased region" description="Low complexity" evidence="6">
    <location>
        <begin position="101"/>
        <end position="111"/>
    </location>
</feature>
<dbReference type="GeneID" id="5718553"/>
<evidence type="ECO:0000256" key="3">
    <source>
        <dbReference type="ARBA" id="ARBA00022771"/>
    </source>
</evidence>
<organism evidence="8 9">
    <name type="scientific">Chlamydomonas reinhardtii</name>
    <name type="common">Chlamydomonas smithii</name>
    <dbReference type="NCBI Taxonomy" id="3055"/>
    <lineage>
        <taxon>Eukaryota</taxon>
        <taxon>Viridiplantae</taxon>
        <taxon>Chlorophyta</taxon>
        <taxon>core chlorophytes</taxon>
        <taxon>Chlorophyceae</taxon>
        <taxon>CS clade</taxon>
        <taxon>Chlamydomonadales</taxon>
        <taxon>Chlamydomonadaceae</taxon>
        <taxon>Chlamydomonas</taxon>
    </lineage>
</organism>
<feature type="region of interest" description="Disordered" evidence="6">
    <location>
        <begin position="82"/>
        <end position="112"/>
    </location>
</feature>
<dbReference type="AlphaFoldDB" id="A0A2K3D4W8"/>
<protein>
    <recommendedName>
        <fullName evidence="10">DUF659 domain-containing protein</fullName>
    </recommendedName>
</protein>
<dbReference type="OMA" id="HATANDE"/>
<feature type="region of interest" description="Disordered" evidence="6">
    <location>
        <begin position="1"/>
        <end position="39"/>
    </location>
</feature>
<feature type="region of interest" description="Disordered" evidence="6">
    <location>
        <begin position="796"/>
        <end position="826"/>
    </location>
</feature>
<dbReference type="EMBL" id="CM008973">
    <property type="protein sequence ID" value="PNW75580.1"/>
    <property type="molecule type" value="Genomic_DNA"/>
</dbReference>
<accession>A0A2K3D4W8</accession>
<dbReference type="OrthoDB" id="1937290at2759"/>
<dbReference type="Proteomes" id="UP000006906">
    <property type="component" value="Chromosome 12"/>
</dbReference>
<evidence type="ECO:0000313" key="8">
    <source>
        <dbReference type="EMBL" id="PNW75580.1"/>
    </source>
</evidence>
<dbReference type="Gramene" id="PNW75580">
    <property type="protein sequence ID" value="PNW75580"/>
    <property type="gene ID" value="CHLRE_12g532400v5"/>
</dbReference>
<evidence type="ECO:0008006" key="10">
    <source>
        <dbReference type="Google" id="ProtNLM"/>
    </source>
</evidence>
<feature type="compositionally biased region" description="Pro residues" evidence="6">
    <location>
        <begin position="722"/>
        <end position="733"/>
    </location>
</feature>
<keyword evidence="4" id="KW-0862">Zinc</keyword>
<feature type="compositionally biased region" description="Low complexity" evidence="6">
    <location>
        <begin position="811"/>
        <end position="820"/>
    </location>
</feature>
<dbReference type="GO" id="GO:0008270">
    <property type="term" value="F:zinc ion binding"/>
    <property type="evidence" value="ECO:0007669"/>
    <property type="project" value="UniProtKB-KW"/>
</dbReference>
<dbReference type="GO" id="GO:0006357">
    <property type="term" value="P:regulation of transcription by RNA polymerase II"/>
    <property type="evidence" value="ECO:0000318"/>
    <property type="project" value="GO_Central"/>
</dbReference>
<evidence type="ECO:0000256" key="6">
    <source>
        <dbReference type="SAM" id="MobiDB-lite"/>
    </source>
</evidence>
<dbReference type="InterPro" id="IPR052035">
    <property type="entry name" value="ZnF_BED_domain_contain"/>
</dbReference>